<keyword evidence="8 11" id="KW-0234">DNA repair</keyword>
<evidence type="ECO:0000256" key="5">
    <source>
        <dbReference type="ARBA" id="ARBA00022763"/>
    </source>
</evidence>
<evidence type="ECO:0000256" key="9">
    <source>
        <dbReference type="ARBA" id="ARBA00049244"/>
    </source>
</evidence>
<dbReference type="NCBIfam" id="TIGR00593">
    <property type="entry name" value="pola"/>
    <property type="match status" value="1"/>
</dbReference>
<evidence type="ECO:0000256" key="2">
    <source>
        <dbReference type="ARBA" id="ARBA00022679"/>
    </source>
</evidence>
<keyword evidence="4 11" id="KW-0235">DNA replication</keyword>
<dbReference type="SUPFAM" id="SSF53098">
    <property type="entry name" value="Ribonuclease H-like"/>
    <property type="match status" value="1"/>
</dbReference>
<dbReference type="Gene3D" id="1.20.1060.10">
    <property type="entry name" value="Taq DNA Polymerase, Chain T, domain 4"/>
    <property type="match status" value="1"/>
</dbReference>
<dbReference type="EC" id="2.7.7.7" evidence="10 11"/>
<dbReference type="InterPro" id="IPR019760">
    <property type="entry name" value="DNA-dir_DNA_pol_A_CS"/>
</dbReference>
<comment type="caution">
    <text evidence="14">The sequence shown here is derived from an EMBL/GenBank/DDBJ whole genome shotgun (WGS) entry which is preliminary data.</text>
</comment>
<protein>
    <recommendedName>
        <fullName evidence="10 11">DNA polymerase I</fullName>
        <ecNumber evidence="10 11">2.7.7.7</ecNumber>
    </recommendedName>
</protein>
<dbReference type="Gene3D" id="1.10.150.20">
    <property type="entry name" value="5' to 3' exonuclease, C-terminal subdomain"/>
    <property type="match status" value="2"/>
</dbReference>
<comment type="function">
    <text evidence="11">In addition to polymerase activity, this DNA polymerase exhibits 5'-3' exonuclease activity.</text>
</comment>
<dbReference type="PROSITE" id="PS00447">
    <property type="entry name" value="DNA_POLYMERASE_A"/>
    <property type="match status" value="1"/>
</dbReference>
<dbReference type="SUPFAM" id="SSF56672">
    <property type="entry name" value="DNA/RNA polymerases"/>
    <property type="match status" value="1"/>
</dbReference>
<dbReference type="InterPro" id="IPR036397">
    <property type="entry name" value="RNaseH_sf"/>
</dbReference>
<dbReference type="Proteomes" id="UP000176501">
    <property type="component" value="Unassembled WGS sequence"/>
</dbReference>
<dbReference type="InterPro" id="IPR020045">
    <property type="entry name" value="DNA_polI_H3TH"/>
</dbReference>
<dbReference type="FunFam" id="1.10.150.20:FF:000002">
    <property type="entry name" value="DNA polymerase I"/>
    <property type="match status" value="1"/>
</dbReference>
<name>A0A1F7W5D0_9BACT</name>
<dbReference type="PANTHER" id="PTHR10133:SF27">
    <property type="entry name" value="DNA POLYMERASE NU"/>
    <property type="match status" value="1"/>
</dbReference>
<keyword evidence="3 11" id="KW-0548">Nucleotidyltransferase</keyword>
<keyword evidence="7 11" id="KW-0238">DNA-binding</keyword>
<dbReference type="GO" id="GO:0006261">
    <property type="term" value="P:DNA-templated DNA replication"/>
    <property type="evidence" value="ECO:0007669"/>
    <property type="project" value="UniProtKB-UniRule"/>
</dbReference>
<keyword evidence="11" id="KW-0269">Exonuclease</keyword>
<dbReference type="NCBIfam" id="NF004397">
    <property type="entry name" value="PRK05755.1"/>
    <property type="match status" value="1"/>
</dbReference>
<dbReference type="FunFam" id="1.10.150.20:FF:000003">
    <property type="entry name" value="DNA polymerase I"/>
    <property type="match status" value="1"/>
</dbReference>
<dbReference type="SMART" id="SM00279">
    <property type="entry name" value="HhH2"/>
    <property type="match status" value="1"/>
</dbReference>
<keyword evidence="5 11" id="KW-0227">DNA damage</keyword>
<dbReference type="InterPro" id="IPR002421">
    <property type="entry name" value="5-3_exonuclease"/>
</dbReference>
<reference evidence="14 15" key="1">
    <citation type="journal article" date="2016" name="Nat. Commun.">
        <title>Thousands of microbial genomes shed light on interconnected biogeochemical processes in an aquifer system.</title>
        <authorList>
            <person name="Anantharaman K."/>
            <person name="Brown C.T."/>
            <person name="Hug L.A."/>
            <person name="Sharon I."/>
            <person name="Castelle C.J."/>
            <person name="Probst A.J."/>
            <person name="Thomas B.C."/>
            <person name="Singh A."/>
            <person name="Wilkins M.J."/>
            <person name="Karaoz U."/>
            <person name="Brodie E.L."/>
            <person name="Williams K.H."/>
            <person name="Hubbard S.S."/>
            <person name="Banfield J.F."/>
        </authorList>
    </citation>
    <scope>NUCLEOTIDE SEQUENCE [LARGE SCALE GENOMIC DNA]</scope>
</reference>
<dbReference type="CDD" id="cd08637">
    <property type="entry name" value="DNA_pol_A_pol_I_C"/>
    <property type="match status" value="1"/>
</dbReference>
<keyword evidence="2 11" id="KW-0808">Transferase</keyword>
<dbReference type="InterPro" id="IPR002298">
    <property type="entry name" value="DNA_polymerase_A"/>
</dbReference>
<accession>A0A1F7W5D0</accession>
<comment type="similarity">
    <text evidence="1 11">Belongs to the DNA polymerase type-A family.</text>
</comment>
<organism evidence="14 15">
    <name type="scientific">Candidatus Uhrbacteria bacterium RIFOXYB2_FULL_57_15</name>
    <dbReference type="NCBI Taxonomy" id="1802422"/>
    <lineage>
        <taxon>Bacteria</taxon>
        <taxon>Candidatus Uhriibacteriota</taxon>
    </lineage>
</organism>
<dbReference type="PRINTS" id="PR00868">
    <property type="entry name" value="DNAPOLI"/>
</dbReference>
<evidence type="ECO:0000256" key="6">
    <source>
        <dbReference type="ARBA" id="ARBA00022932"/>
    </source>
</evidence>
<evidence type="ECO:0000259" key="13">
    <source>
        <dbReference type="SMART" id="SM00482"/>
    </source>
</evidence>
<dbReference type="InterPro" id="IPR020046">
    <property type="entry name" value="5-3_exonucl_a-hlix_arch_N"/>
</dbReference>
<evidence type="ECO:0000256" key="3">
    <source>
        <dbReference type="ARBA" id="ARBA00022695"/>
    </source>
</evidence>
<evidence type="ECO:0000256" key="11">
    <source>
        <dbReference type="RuleBase" id="RU004460"/>
    </source>
</evidence>
<sequence>MATKNKTRLILLDGNALLHRAWHAIPPLTAKDGRVVNAAYGFAVVLDKMLKGFKPDYMVVAWDLPGKTFRHEKFEAYKAQRKEKEPELYEQIPLIQEILSLYGIPSLSAKGFEADDVIGTLSMRAKDEAFETLIVTGDQDALQLVDDTTKVVYFLKGISETKTFDSAAVHEKFGFGPAQLIDYKALRGDPSDNVPGVKGIGEKGAKELIAQFGSVEGILSALKNGTLPAKAAKKFEGQEQLARDSVELVTVVRDVPMDFAFDQAKLGEPNMDRLLQLYRDLDFRTLIKRISPDAHGEAPPVDAMGTAGSQVRRDVGSQGKTRIVHGMENVREALATIGEETMAVLVVEQAADLFGSTLAAIAISDGACTAVVPSPNAELLALAKQKLDAATRVVSHDWKHVMHLTGWDADDRIVDLMIVSYLLSSGSRSHDLASVVSTMAIPESFATEKEFGSLGKITVLLPGVANDMLQEIESAGMATVLADIEFPLIPILFEMEKEGIGVDAKALDRFSKVLGRRLEKLSAHIRALAGEDFNVNSPSQLATILFEKLRLPTKGIKKTSSGFSTAASELEKLEDAHEIIPLIGEYREHAKLQSTYAESLPKLIGKDGRIHTTFNQTVTATGRLSSSDPNLQNIPIKTELGNEIRKSFVADKGNVLVSADYSQVELRLIAVIAKDKPFIDAFREGADIHVRTASEVWGVPEAQVTPEQRHAAKAINFGVMYGMGPRSLARSTGMKLEEAKEFIDRYFQIHHAVRDYLDATKAMAHTEGYVKTAFGRRRYLPEIQGNVPMLVAMAERMAINMPVQGTAADLMKLAMIAVDGWLTASKWPAKMLLQVHDELVIECDEKALDAVARGVKEMMEGVASFDVPLAVEVEVGKNWGEMNVWKFGNPNV</sequence>
<evidence type="ECO:0000313" key="14">
    <source>
        <dbReference type="EMBL" id="OGL97960.1"/>
    </source>
</evidence>
<evidence type="ECO:0000256" key="4">
    <source>
        <dbReference type="ARBA" id="ARBA00022705"/>
    </source>
</evidence>
<dbReference type="Gene3D" id="3.30.70.370">
    <property type="match status" value="1"/>
</dbReference>
<evidence type="ECO:0000256" key="8">
    <source>
        <dbReference type="ARBA" id="ARBA00023204"/>
    </source>
</evidence>
<dbReference type="InterPro" id="IPR018320">
    <property type="entry name" value="DNA_polymerase_1"/>
</dbReference>
<feature type="domain" description="5'-3' exonuclease" evidence="12">
    <location>
        <begin position="5"/>
        <end position="267"/>
    </location>
</feature>
<dbReference type="PANTHER" id="PTHR10133">
    <property type="entry name" value="DNA POLYMERASE I"/>
    <property type="match status" value="1"/>
</dbReference>
<dbReference type="Pfam" id="PF01367">
    <property type="entry name" value="5_3_exonuc"/>
    <property type="match status" value="1"/>
</dbReference>
<dbReference type="GO" id="GO:0008409">
    <property type="term" value="F:5'-3' exonuclease activity"/>
    <property type="evidence" value="ECO:0007669"/>
    <property type="project" value="UniProtKB-UniRule"/>
</dbReference>
<dbReference type="InterPro" id="IPR029060">
    <property type="entry name" value="PIN-like_dom_sf"/>
</dbReference>
<dbReference type="SMART" id="SM00482">
    <property type="entry name" value="POLAc"/>
    <property type="match status" value="1"/>
</dbReference>
<evidence type="ECO:0000256" key="1">
    <source>
        <dbReference type="ARBA" id="ARBA00007705"/>
    </source>
</evidence>
<dbReference type="InterPro" id="IPR001098">
    <property type="entry name" value="DNA-dir_DNA_pol_A_palm_dom"/>
</dbReference>
<dbReference type="FunFam" id="1.20.1060.10:FF:000001">
    <property type="entry name" value="DNA polymerase I"/>
    <property type="match status" value="1"/>
</dbReference>
<dbReference type="InterPro" id="IPR036279">
    <property type="entry name" value="5-3_exonuclease_C_sf"/>
</dbReference>
<evidence type="ECO:0000259" key="12">
    <source>
        <dbReference type="SMART" id="SM00475"/>
    </source>
</evidence>
<gene>
    <name evidence="11" type="primary">polA</name>
    <name evidence="14" type="ORF">A2304_05400</name>
</gene>
<dbReference type="GO" id="GO:0006302">
    <property type="term" value="P:double-strand break repair"/>
    <property type="evidence" value="ECO:0007669"/>
    <property type="project" value="TreeGrafter"/>
</dbReference>
<dbReference type="GO" id="GO:0003677">
    <property type="term" value="F:DNA binding"/>
    <property type="evidence" value="ECO:0007669"/>
    <property type="project" value="UniProtKB-UniRule"/>
</dbReference>
<dbReference type="SUPFAM" id="SSF88723">
    <property type="entry name" value="PIN domain-like"/>
    <property type="match status" value="1"/>
</dbReference>
<evidence type="ECO:0000256" key="7">
    <source>
        <dbReference type="ARBA" id="ARBA00023125"/>
    </source>
</evidence>
<dbReference type="InterPro" id="IPR012337">
    <property type="entry name" value="RNaseH-like_sf"/>
</dbReference>
<comment type="catalytic activity">
    <reaction evidence="9 11">
        <text>DNA(n) + a 2'-deoxyribonucleoside 5'-triphosphate = DNA(n+1) + diphosphate</text>
        <dbReference type="Rhea" id="RHEA:22508"/>
        <dbReference type="Rhea" id="RHEA-COMP:17339"/>
        <dbReference type="Rhea" id="RHEA-COMP:17340"/>
        <dbReference type="ChEBI" id="CHEBI:33019"/>
        <dbReference type="ChEBI" id="CHEBI:61560"/>
        <dbReference type="ChEBI" id="CHEBI:173112"/>
        <dbReference type="EC" id="2.7.7.7"/>
    </reaction>
</comment>
<proteinExistence type="inferred from homology"/>
<dbReference type="InterPro" id="IPR043502">
    <property type="entry name" value="DNA/RNA_pol_sf"/>
</dbReference>
<dbReference type="AlphaFoldDB" id="A0A1F7W5D0"/>
<dbReference type="CDD" id="cd09859">
    <property type="entry name" value="PIN_53EXO"/>
    <property type="match status" value="1"/>
</dbReference>
<evidence type="ECO:0000313" key="15">
    <source>
        <dbReference type="Proteomes" id="UP000176501"/>
    </source>
</evidence>
<keyword evidence="6 11" id="KW-0239">DNA-directed DNA polymerase</keyword>
<dbReference type="Gene3D" id="3.30.420.10">
    <property type="entry name" value="Ribonuclease H-like superfamily/Ribonuclease H"/>
    <property type="match status" value="1"/>
</dbReference>
<dbReference type="Gene3D" id="3.40.50.1010">
    <property type="entry name" value="5'-nuclease"/>
    <property type="match status" value="1"/>
</dbReference>
<dbReference type="CDD" id="cd09898">
    <property type="entry name" value="H3TH_53EXO"/>
    <property type="match status" value="1"/>
</dbReference>
<dbReference type="EMBL" id="MGFE01000026">
    <property type="protein sequence ID" value="OGL97960.1"/>
    <property type="molecule type" value="Genomic_DNA"/>
</dbReference>
<keyword evidence="11" id="KW-0540">Nuclease</keyword>
<evidence type="ECO:0000256" key="10">
    <source>
        <dbReference type="NCBIfam" id="TIGR00593"/>
    </source>
</evidence>
<keyword evidence="11" id="KW-0378">Hydrolase</keyword>
<dbReference type="Pfam" id="PF00476">
    <property type="entry name" value="DNA_pol_A"/>
    <property type="match status" value="1"/>
</dbReference>
<dbReference type="InterPro" id="IPR008918">
    <property type="entry name" value="HhH2"/>
</dbReference>
<dbReference type="Pfam" id="PF02739">
    <property type="entry name" value="5_3_exonuc_N"/>
    <property type="match status" value="1"/>
</dbReference>
<dbReference type="GO" id="GO:0003887">
    <property type="term" value="F:DNA-directed DNA polymerase activity"/>
    <property type="evidence" value="ECO:0007669"/>
    <property type="project" value="UniProtKB-UniRule"/>
</dbReference>
<dbReference type="SMART" id="SM00475">
    <property type="entry name" value="53EXOc"/>
    <property type="match status" value="1"/>
</dbReference>
<feature type="domain" description="DNA-directed DNA polymerase family A palm" evidence="13">
    <location>
        <begin position="641"/>
        <end position="847"/>
    </location>
</feature>
<dbReference type="SUPFAM" id="SSF47807">
    <property type="entry name" value="5' to 3' exonuclease, C-terminal subdomain"/>
    <property type="match status" value="1"/>
</dbReference>